<dbReference type="Proteomes" id="UP001217089">
    <property type="component" value="Unassembled WGS sequence"/>
</dbReference>
<feature type="repeat" description="WD" evidence="7">
    <location>
        <begin position="44"/>
        <end position="85"/>
    </location>
</feature>
<evidence type="ECO:0000256" key="3">
    <source>
        <dbReference type="ARBA" id="ARBA00022618"/>
    </source>
</evidence>
<dbReference type="PANTHER" id="PTHR19918:SF8">
    <property type="entry name" value="FI02843P"/>
    <property type="match status" value="1"/>
</dbReference>
<dbReference type="InterPro" id="IPR036322">
    <property type="entry name" value="WD40_repeat_dom_sf"/>
</dbReference>
<dbReference type="PROSITE" id="PS50294">
    <property type="entry name" value="WD_REPEATS_REGION"/>
    <property type="match status" value="1"/>
</dbReference>
<dbReference type="EMBL" id="JARBDR010000921">
    <property type="protein sequence ID" value="KAJ8299490.1"/>
    <property type="molecule type" value="Genomic_DNA"/>
</dbReference>
<comment type="caution">
    <text evidence="9">The sequence shown here is derived from an EMBL/GenBank/DDBJ whole genome shotgun (WGS) entry which is preliminary data.</text>
</comment>
<keyword evidence="3" id="KW-0132">Cell division</keyword>
<dbReference type="PROSITE" id="PS50082">
    <property type="entry name" value="WD_REPEATS_2"/>
    <property type="match status" value="2"/>
</dbReference>
<dbReference type="PANTHER" id="PTHR19918">
    <property type="entry name" value="CELL DIVISION CYCLE 20 CDC20 FIZZY -RELATED"/>
    <property type="match status" value="1"/>
</dbReference>
<gene>
    <name evidence="9" type="ORF">KUTeg_023550</name>
</gene>
<dbReference type="SMART" id="SM00320">
    <property type="entry name" value="WD40"/>
    <property type="match status" value="4"/>
</dbReference>
<dbReference type="SUPFAM" id="SSF50978">
    <property type="entry name" value="WD40 repeat-like"/>
    <property type="match status" value="1"/>
</dbReference>
<dbReference type="InterPro" id="IPR001680">
    <property type="entry name" value="WD40_rpt"/>
</dbReference>
<evidence type="ECO:0000256" key="4">
    <source>
        <dbReference type="ARBA" id="ARBA00022737"/>
    </source>
</evidence>
<dbReference type="Pfam" id="PF24807">
    <property type="entry name" value="WD40_CDC20-Fz"/>
    <property type="match status" value="1"/>
</dbReference>
<evidence type="ECO:0000256" key="6">
    <source>
        <dbReference type="ARBA" id="ARBA00023306"/>
    </source>
</evidence>
<keyword evidence="4" id="KW-0677">Repeat</keyword>
<feature type="domain" description="CDC20/Fizzy WD40" evidence="8">
    <location>
        <begin position="16"/>
        <end position="210"/>
    </location>
</feature>
<evidence type="ECO:0000256" key="7">
    <source>
        <dbReference type="PROSITE-ProRule" id="PRU00221"/>
    </source>
</evidence>
<organism evidence="9 10">
    <name type="scientific">Tegillarca granosa</name>
    <name type="common">Malaysian cockle</name>
    <name type="synonym">Anadara granosa</name>
    <dbReference type="NCBI Taxonomy" id="220873"/>
    <lineage>
        <taxon>Eukaryota</taxon>
        <taxon>Metazoa</taxon>
        <taxon>Spiralia</taxon>
        <taxon>Lophotrochozoa</taxon>
        <taxon>Mollusca</taxon>
        <taxon>Bivalvia</taxon>
        <taxon>Autobranchia</taxon>
        <taxon>Pteriomorphia</taxon>
        <taxon>Arcoida</taxon>
        <taxon>Arcoidea</taxon>
        <taxon>Arcidae</taxon>
        <taxon>Tegillarca</taxon>
    </lineage>
</organism>
<reference evidence="9 10" key="1">
    <citation type="submission" date="2022-12" db="EMBL/GenBank/DDBJ databases">
        <title>Chromosome-level genome of Tegillarca granosa.</title>
        <authorList>
            <person name="Kim J."/>
        </authorList>
    </citation>
    <scope>NUCLEOTIDE SEQUENCE [LARGE SCALE GENOMIC DNA]</scope>
    <source>
        <strain evidence="9">Teg-2019</strain>
        <tissue evidence="9">Adductor muscle</tissue>
    </source>
</reference>
<evidence type="ECO:0000256" key="1">
    <source>
        <dbReference type="ARBA" id="ARBA00006445"/>
    </source>
</evidence>
<keyword evidence="6" id="KW-0131">Cell cycle</keyword>
<dbReference type="Gene3D" id="2.130.10.10">
    <property type="entry name" value="YVTN repeat-like/Quinoprotein amine dehydrogenase"/>
    <property type="match status" value="1"/>
</dbReference>
<accession>A0ABQ9E7J9</accession>
<evidence type="ECO:0000256" key="5">
    <source>
        <dbReference type="ARBA" id="ARBA00022776"/>
    </source>
</evidence>
<feature type="repeat" description="WD" evidence="7">
    <location>
        <begin position="179"/>
        <end position="211"/>
    </location>
</feature>
<keyword evidence="10" id="KW-1185">Reference proteome</keyword>
<dbReference type="InterPro" id="IPR015943">
    <property type="entry name" value="WD40/YVTN_repeat-like_dom_sf"/>
</dbReference>
<keyword evidence="5" id="KW-0498">Mitosis</keyword>
<protein>
    <recommendedName>
        <fullName evidence="8">CDC20/Fizzy WD40 domain-containing protein</fullName>
    </recommendedName>
</protein>
<name>A0ABQ9E7J9_TEGGR</name>
<proteinExistence type="inferred from homology"/>
<evidence type="ECO:0000313" key="9">
    <source>
        <dbReference type="EMBL" id="KAJ8299490.1"/>
    </source>
</evidence>
<comment type="similarity">
    <text evidence="1">Belongs to the WD repeat CDC20/Fizzy family.</text>
</comment>
<evidence type="ECO:0000313" key="10">
    <source>
        <dbReference type="Proteomes" id="UP001217089"/>
    </source>
</evidence>
<sequence length="236" mass="26767">NAITWIDVKYHLELVTSNRSLFSGTRKGTIYIHDPRCPKEVATLEGHQKEICGLQIPNRTQFLASGGDEGTVCIWDLKTMSCYRTIEAHAACSKALAWCPWRRSVIASGGGSADGYIRLWQIHTGEKLGEIYTKSQVCGLLWSEEYRELVSSHGSTKAENNDIILWKQRQVDYEPIARLRQHFRRPLHISLSPDGTTLASAGADEALCLWKCFPSQRKKEKERRYSSKLTLDGKIR</sequence>
<evidence type="ECO:0000259" key="8">
    <source>
        <dbReference type="Pfam" id="PF24807"/>
    </source>
</evidence>
<keyword evidence="2 7" id="KW-0853">WD repeat</keyword>
<dbReference type="InterPro" id="IPR033010">
    <property type="entry name" value="Cdc20/Fizzy"/>
</dbReference>
<evidence type="ECO:0000256" key="2">
    <source>
        <dbReference type="ARBA" id="ARBA00022574"/>
    </source>
</evidence>
<feature type="non-terminal residue" evidence="9">
    <location>
        <position position="1"/>
    </location>
</feature>
<dbReference type="InterPro" id="IPR056150">
    <property type="entry name" value="WD40_CDC20-Fz"/>
</dbReference>